<dbReference type="RefSeq" id="WP_003039611.1">
    <property type="nucleotide sequence ID" value="NZ_CABEID010000001.1"/>
</dbReference>
<reference evidence="1 2" key="1">
    <citation type="submission" date="2019-05" db="EMBL/GenBank/DDBJ databases">
        <authorList>
            <consortium name="Pathogen Informatics"/>
        </authorList>
    </citation>
    <scope>NUCLEOTIDE SEQUENCE [LARGE SCALE GENOMIC DNA]</scope>
    <source>
        <strain evidence="1 2">NCTC11062</strain>
    </source>
</reference>
<dbReference type="AlphaFoldDB" id="A0A418G5Z2"/>
<organism evidence="1 2">
    <name type="scientific">Streptococcus anginosus</name>
    <dbReference type="NCBI Taxonomy" id="1328"/>
    <lineage>
        <taxon>Bacteria</taxon>
        <taxon>Bacillati</taxon>
        <taxon>Bacillota</taxon>
        <taxon>Bacilli</taxon>
        <taxon>Lactobacillales</taxon>
        <taxon>Streptococcaceae</taxon>
        <taxon>Streptococcus</taxon>
        <taxon>Streptococcus anginosus group</taxon>
    </lineage>
</organism>
<gene>
    <name evidence="1" type="ORF">NCTC11062_01643</name>
</gene>
<dbReference type="EMBL" id="CABEID010000001">
    <property type="protein sequence ID" value="VTS44587.1"/>
    <property type="molecule type" value="Genomic_DNA"/>
</dbReference>
<sequence>MEYIISIFCVILDLILCIHSYYLLKYKKIKLPLFYIVFPIAIPFLGYLLLWLLNLSRHDDKSNVSLLAKEADVWTEISGIENKNELGNAYEDVEELIPLEEALLLQDKETARWMLMEMVSRTPNRFIDLLFLARKDEDTEVVHYATTLIAEVSRQYDVRLQNLNKKYRQNPNDFQVLTEYCATLASYLQKGLVTKRLEKLLRTDYSNLLEKKIQQKEELSDYLNFIKNELLLKHYNRVKDYLDLISQKWTQQEDIYMLYLQYYYETKQGERIKELVKAIKEDSIYISKENREQLAFWQS</sequence>
<evidence type="ECO:0000313" key="1">
    <source>
        <dbReference type="EMBL" id="VTS44587.1"/>
    </source>
</evidence>
<proteinExistence type="predicted"/>
<protein>
    <submittedName>
        <fullName evidence="1">Membrane protein</fullName>
    </submittedName>
</protein>
<dbReference type="Proteomes" id="UP000403538">
    <property type="component" value="Unassembled WGS sequence"/>
</dbReference>
<accession>A0A418G5Z2</accession>
<evidence type="ECO:0000313" key="2">
    <source>
        <dbReference type="Proteomes" id="UP000403538"/>
    </source>
</evidence>
<name>A0A418G5Z2_STRAP</name>